<dbReference type="EMBL" id="CP032382">
    <property type="protein sequence ID" value="AYB34530.1"/>
    <property type="molecule type" value="Genomic_DNA"/>
</dbReference>
<organism evidence="2 3">
    <name type="scientific">Chryseolinea soli</name>
    <dbReference type="NCBI Taxonomy" id="2321403"/>
    <lineage>
        <taxon>Bacteria</taxon>
        <taxon>Pseudomonadati</taxon>
        <taxon>Bacteroidota</taxon>
        <taxon>Cytophagia</taxon>
        <taxon>Cytophagales</taxon>
        <taxon>Fulvivirgaceae</taxon>
        <taxon>Chryseolinea</taxon>
    </lineage>
</organism>
<evidence type="ECO:0000313" key="3">
    <source>
        <dbReference type="Proteomes" id="UP000266183"/>
    </source>
</evidence>
<keyword evidence="1" id="KW-0732">Signal</keyword>
<dbReference type="AlphaFoldDB" id="A0A385SXP8"/>
<keyword evidence="3" id="KW-1185">Reference proteome</keyword>
<reference evidence="3" key="1">
    <citation type="submission" date="2018-09" db="EMBL/GenBank/DDBJ databases">
        <title>Chryseolinea sp. KIS68-18 isolated from soil.</title>
        <authorList>
            <person name="Weon H.-Y."/>
            <person name="Kwon S.-W."/>
            <person name="Lee S.A."/>
        </authorList>
    </citation>
    <scope>NUCLEOTIDE SEQUENCE [LARGE SCALE GENOMIC DNA]</scope>
    <source>
        <strain evidence="3">KIS68-18</strain>
    </source>
</reference>
<feature type="chain" id="PRO_5017275361" description="DUF4369 domain-containing protein" evidence="1">
    <location>
        <begin position="42"/>
        <end position="276"/>
    </location>
</feature>
<name>A0A385SXP8_9BACT</name>
<evidence type="ECO:0000313" key="2">
    <source>
        <dbReference type="EMBL" id="AYB34530.1"/>
    </source>
</evidence>
<gene>
    <name evidence="2" type="ORF">D4L85_29865</name>
</gene>
<evidence type="ECO:0000256" key="1">
    <source>
        <dbReference type="SAM" id="SignalP"/>
    </source>
</evidence>
<dbReference type="KEGG" id="chk:D4L85_29865"/>
<evidence type="ECO:0008006" key="4">
    <source>
        <dbReference type="Google" id="ProtNLM"/>
    </source>
</evidence>
<dbReference type="Proteomes" id="UP000266183">
    <property type="component" value="Chromosome"/>
</dbReference>
<sequence length="276" mass="31442">MMGNYFIAYLSDCKTAFMNMKRSGLYLFACFFLTVCAPAIAQDYLVTVTGDTIHGEIKPLTFGMDKKVQVVGPDKKKTLYPMFQVRTYRWKNDLYQPVKGPEGYAFMKVIKSGYLSLYAYQLPNQVTYDGQFLSKKDGKSTEVPNLTFKKAMKNFLEDCPTVADRIDRDELNKRDLLQIVDEYNTCIQSKTIDHGKIIAQRAVAEKKLSAWDVLEEKVKSEADFEGKANALEMIQDIKGRISRAEKIPNFVLEGLKSSLTQDAFKQPLEDALKELN</sequence>
<proteinExistence type="predicted"/>
<accession>A0A385SXP8</accession>
<protein>
    <recommendedName>
        <fullName evidence="4">DUF4369 domain-containing protein</fullName>
    </recommendedName>
</protein>
<feature type="signal peptide" evidence="1">
    <location>
        <begin position="1"/>
        <end position="41"/>
    </location>
</feature>